<comment type="caution">
    <text evidence="2">The sequence shown here is derived from an EMBL/GenBank/DDBJ whole genome shotgun (WGS) entry which is preliminary data.</text>
</comment>
<dbReference type="Proteomes" id="UP000308199">
    <property type="component" value="Unassembled WGS sequence"/>
</dbReference>
<evidence type="ECO:0000313" key="3">
    <source>
        <dbReference type="Proteomes" id="UP000308199"/>
    </source>
</evidence>
<dbReference type="Pfam" id="PF12937">
    <property type="entry name" value="F-box-like"/>
    <property type="match status" value="1"/>
</dbReference>
<evidence type="ECO:0000313" key="2">
    <source>
        <dbReference type="EMBL" id="THH01730.1"/>
    </source>
</evidence>
<feature type="domain" description="F-box" evidence="1">
    <location>
        <begin position="71"/>
        <end position="121"/>
    </location>
</feature>
<dbReference type="OrthoDB" id="3203373at2759"/>
<protein>
    <recommendedName>
        <fullName evidence="1">F-box domain-containing protein</fullName>
    </recommendedName>
</protein>
<dbReference type="EMBL" id="SGPK01000576">
    <property type="protein sequence ID" value="THH01730.1"/>
    <property type="molecule type" value="Genomic_DNA"/>
</dbReference>
<proteinExistence type="predicted"/>
<dbReference type="Gene3D" id="1.20.1280.50">
    <property type="match status" value="1"/>
</dbReference>
<sequence>MASGITVDKDALDVLASALAVLGQEGNLDNMKLWSLTHVPESITSALCLLTRSCGKTLRTLQKRLRPFFLVGGIVELPDEILSYIFEFATPARYLRVPLVSQVCRRFRRLALNHPPLWACIHNHMPDDWIDTLLYRSGNAVLSIYFYEWDRTEKAPFEPSILDFINTVAHDASRWKSFNLELEDYGELALPGLQSLKIDVLSYVQDTTIDFYQHWKMPKLQQLFTGPNIPVETASLENLIDLSLKMIHAMRGTESIMETKLLKVNKLELETGGSAGLKFVMGSMLMPALKRMDITVHRSADVWIPLLSSKSCMSVEELNVKVKLDPSDFSKHERSVETSILFKNFPSLKRLSCPSVACPSFRDVPVIPPLQRIKLIYFKVDVPGLIEMRKSLDAQGRWKDFEFLEIEEGRRTLRKQAEEVFPKTQWASYVRHT</sequence>
<dbReference type="PROSITE" id="PS50181">
    <property type="entry name" value="FBOX"/>
    <property type="match status" value="1"/>
</dbReference>
<accession>A0A4S4KXE1</accession>
<organism evidence="2 3">
    <name type="scientific">Phellinidium pouzarii</name>
    <dbReference type="NCBI Taxonomy" id="167371"/>
    <lineage>
        <taxon>Eukaryota</taxon>
        <taxon>Fungi</taxon>
        <taxon>Dikarya</taxon>
        <taxon>Basidiomycota</taxon>
        <taxon>Agaricomycotina</taxon>
        <taxon>Agaricomycetes</taxon>
        <taxon>Hymenochaetales</taxon>
        <taxon>Hymenochaetaceae</taxon>
        <taxon>Phellinidium</taxon>
    </lineage>
</organism>
<name>A0A4S4KXE1_9AGAM</name>
<reference evidence="2 3" key="1">
    <citation type="submission" date="2019-02" db="EMBL/GenBank/DDBJ databases">
        <title>Genome sequencing of the rare red list fungi Phellinidium pouzarii.</title>
        <authorList>
            <person name="Buettner E."/>
            <person name="Kellner H."/>
        </authorList>
    </citation>
    <scope>NUCLEOTIDE SEQUENCE [LARGE SCALE GENOMIC DNA]</scope>
    <source>
        <strain evidence="2 3">DSM 108285</strain>
    </source>
</reference>
<evidence type="ECO:0000259" key="1">
    <source>
        <dbReference type="PROSITE" id="PS50181"/>
    </source>
</evidence>
<dbReference type="AlphaFoldDB" id="A0A4S4KXE1"/>
<gene>
    <name evidence="2" type="ORF">EW145_g6860</name>
</gene>
<keyword evidence="3" id="KW-1185">Reference proteome</keyword>
<dbReference type="InterPro" id="IPR036047">
    <property type="entry name" value="F-box-like_dom_sf"/>
</dbReference>
<dbReference type="InterPro" id="IPR001810">
    <property type="entry name" value="F-box_dom"/>
</dbReference>
<dbReference type="SUPFAM" id="SSF81383">
    <property type="entry name" value="F-box domain"/>
    <property type="match status" value="1"/>
</dbReference>